<sequence>MLMSGYPGAARGRYQVVDVESRIESASPHKLIAILFDELIKAIEIMQAAQGVGNRAKMIDKQQRAANILLALETSLDFRTGGDLAITLAQVYREGRRLVQQGGRENKPELVEEARSMLAEIASAWDQIG</sequence>
<dbReference type="InterPro" id="IPR036584">
    <property type="entry name" value="FliS_sf"/>
</dbReference>
<dbReference type="EMBL" id="SACN01000001">
    <property type="protein sequence ID" value="RVT93965.1"/>
    <property type="molecule type" value="Genomic_DNA"/>
</dbReference>
<keyword evidence="7" id="KW-1185">Reference proteome</keyword>
<evidence type="ECO:0000256" key="4">
    <source>
        <dbReference type="ARBA" id="ARBA00022795"/>
    </source>
</evidence>
<keyword evidence="6" id="KW-0282">Flagellum</keyword>
<organism evidence="6 7">
    <name type="scientific">Sphingomonas crocodyli</name>
    <dbReference type="NCBI Taxonomy" id="1979270"/>
    <lineage>
        <taxon>Bacteria</taxon>
        <taxon>Pseudomonadati</taxon>
        <taxon>Pseudomonadota</taxon>
        <taxon>Alphaproteobacteria</taxon>
        <taxon>Sphingomonadales</taxon>
        <taxon>Sphingomonadaceae</taxon>
        <taxon>Sphingomonas</taxon>
    </lineage>
</organism>
<dbReference type="CDD" id="cd16098">
    <property type="entry name" value="FliS"/>
    <property type="match status" value="1"/>
</dbReference>
<evidence type="ECO:0000256" key="3">
    <source>
        <dbReference type="ARBA" id="ARBA00022490"/>
    </source>
</evidence>
<accession>A0A437M8W0</accession>
<dbReference type="GO" id="GO:0044780">
    <property type="term" value="P:bacterial-type flagellum assembly"/>
    <property type="evidence" value="ECO:0007669"/>
    <property type="project" value="InterPro"/>
</dbReference>
<dbReference type="RefSeq" id="WP_127743112.1">
    <property type="nucleotide sequence ID" value="NZ_SACN01000001.1"/>
</dbReference>
<dbReference type="OrthoDB" id="7355300at2"/>
<dbReference type="AlphaFoldDB" id="A0A437M8W0"/>
<comment type="caution">
    <text evidence="6">The sequence shown here is derived from an EMBL/GenBank/DDBJ whole genome shotgun (WGS) entry which is preliminary data.</text>
</comment>
<evidence type="ECO:0000313" key="6">
    <source>
        <dbReference type="EMBL" id="RVT93965.1"/>
    </source>
</evidence>
<protein>
    <submittedName>
        <fullName evidence="6">Flagellar protein FliS</fullName>
    </submittedName>
</protein>
<reference evidence="6 7" key="1">
    <citation type="submission" date="2019-01" db="EMBL/GenBank/DDBJ databases">
        <authorList>
            <person name="Chen W.-M."/>
        </authorList>
    </citation>
    <scope>NUCLEOTIDE SEQUENCE [LARGE SCALE GENOMIC DNA]</scope>
    <source>
        <strain evidence="6 7">CCP-7</strain>
    </source>
</reference>
<dbReference type="InterPro" id="IPR003713">
    <property type="entry name" value="FliS"/>
</dbReference>
<comment type="subcellular location">
    <subcellularLocation>
        <location evidence="1">Cytoplasm</location>
        <location evidence="1">Cytosol</location>
    </subcellularLocation>
</comment>
<dbReference type="Proteomes" id="UP000282971">
    <property type="component" value="Unassembled WGS sequence"/>
</dbReference>
<evidence type="ECO:0000256" key="5">
    <source>
        <dbReference type="ARBA" id="ARBA00023186"/>
    </source>
</evidence>
<keyword evidence="6" id="KW-0966">Cell projection</keyword>
<proteinExistence type="inferred from homology"/>
<name>A0A437M8W0_9SPHN</name>
<keyword evidence="4" id="KW-1005">Bacterial flagellum biogenesis</keyword>
<keyword evidence="6" id="KW-0969">Cilium</keyword>
<evidence type="ECO:0000313" key="7">
    <source>
        <dbReference type="Proteomes" id="UP000282971"/>
    </source>
</evidence>
<dbReference type="Pfam" id="PF02561">
    <property type="entry name" value="FliS"/>
    <property type="match status" value="1"/>
</dbReference>
<dbReference type="GO" id="GO:0071973">
    <property type="term" value="P:bacterial-type flagellum-dependent cell motility"/>
    <property type="evidence" value="ECO:0007669"/>
    <property type="project" value="TreeGrafter"/>
</dbReference>
<keyword evidence="3" id="KW-0963">Cytoplasm</keyword>
<keyword evidence="5" id="KW-0143">Chaperone</keyword>
<dbReference type="SUPFAM" id="SSF101116">
    <property type="entry name" value="Flagellar export chaperone FliS"/>
    <property type="match status" value="1"/>
</dbReference>
<evidence type="ECO:0000256" key="1">
    <source>
        <dbReference type="ARBA" id="ARBA00004514"/>
    </source>
</evidence>
<dbReference type="Gene3D" id="1.20.120.340">
    <property type="entry name" value="Flagellar protein FliS"/>
    <property type="match status" value="1"/>
</dbReference>
<dbReference type="PANTHER" id="PTHR34773">
    <property type="entry name" value="FLAGELLAR SECRETION CHAPERONE FLIS"/>
    <property type="match status" value="1"/>
</dbReference>
<dbReference type="PANTHER" id="PTHR34773:SF1">
    <property type="entry name" value="FLAGELLAR SECRETION CHAPERONE FLIS"/>
    <property type="match status" value="1"/>
</dbReference>
<comment type="similarity">
    <text evidence="2">Belongs to the FliS family.</text>
</comment>
<gene>
    <name evidence="6" type="ORF">EOD43_08920</name>
</gene>
<evidence type="ECO:0000256" key="2">
    <source>
        <dbReference type="ARBA" id="ARBA00008787"/>
    </source>
</evidence>
<dbReference type="GO" id="GO:0005829">
    <property type="term" value="C:cytosol"/>
    <property type="evidence" value="ECO:0007669"/>
    <property type="project" value="UniProtKB-SubCell"/>
</dbReference>